<dbReference type="GO" id="GO:0000977">
    <property type="term" value="F:RNA polymerase II transcription regulatory region sequence-specific DNA binding"/>
    <property type="evidence" value="ECO:0007669"/>
    <property type="project" value="TreeGrafter"/>
</dbReference>
<evidence type="ECO:0000259" key="16">
    <source>
        <dbReference type="PROSITE" id="PS50157"/>
    </source>
</evidence>
<feature type="domain" description="C2H2-type" evidence="16">
    <location>
        <begin position="1370"/>
        <end position="1397"/>
    </location>
</feature>
<feature type="domain" description="C2H2-type" evidence="16">
    <location>
        <begin position="1398"/>
        <end position="1425"/>
    </location>
</feature>
<feature type="region of interest" description="Disordered" evidence="15">
    <location>
        <begin position="488"/>
        <end position="526"/>
    </location>
</feature>
<dbReference type="InterPro" id="IPR038269">
    <property type="entry name" value="SCAN_sf"/>
</dbReference>
<dbReference type="Gene3D" id="1.10.4020.10">
    <property type="entry name" value="DNA breaking-rejoining enzymes"/>
    <property type="match status" value="1"/>
</dbReference>
<dbReference type="Proteomes" id="UP001190640">
    <property type="component" value="Chromosome 4"/>
</dbReference>
<dbReference type="FunFam" id="3.30.160.60:FF:001872">
    <property type="entry name" value="Zinc finger protein"/>
    <property type="match status" value="2"/>
</dbReference>
<keyword evidence="12" id="KW-0804">Transcription</keyword>
<evidence type="ECO:0000256" key="6">
    <source>
        <dbReference type="ARBA" id="ARBA00022737"/>
    </source>
</evidence>
<feature type="domain" description="C2H2-type" evidence="16">
    <location>
        <begin position="857"/>
        <end position="884"/>
    </location>
</feature>
<gene>
    <name evidence="19" type="primary">LOC129327777</name>
</gene>
<feature type="domain" description="C2H2-type" evidence="16">
    <location>
        <begin position="1286"/>
        <end position="1313"/>
    </location>
</feature>
<evidence type="ECO:0000256" key="7">
    <source>
        <dbReference type="ARBA" id="ARBA00022771"/>
    </source>
</evidence>
<feature type="domain" description="C2H2-type" evidence="16">
    <location>
        <begin position="997"/>
        <end position="1024"/>
    </location>
</feature>
<evidence type="ECO:0000256" key="10">
    <source>
        <dbReference type="ARBA" id="ARBA00023015"/>
    </source>
</evidence>
<evidence type="ECO:0000256" key="15">
    <source>
        <dbReference type="SAM" id="MobiDB-lite"/>
    </source>
</evidence>
<feature type="domain" description="C2H2-type" evidence="16">
    <location>
        <begin position="941"/>
        <end position="968"/>
    </location>
</feature>
<accession>A0AA97J6P7</accession>
<evidence type="ECO:0000256" key="11">
    <source>
        <dbReference type="ARBA" id="ARBA00023125"/>
    </source>
</evidence>
<dbReference type="FunFam" id="3.30.160.60:FF:000966">
    <property type="entry name" value="ZFP90 zinc finger protein"/>
    <property type="match status" value="1"/>
</dbReference>
<evidence type="ECO:0000256" key="13">
    <source>
        <dbReference type="ARBA" id="ARBA00023242"/>
    </source>
</evidence>
<dbReference type="InterPro" id="IPR003309">
    <property type="entry name" value="SCAN_dom"/>
</dbReference>
<dbReference type="CDD" id="cd07936">
    <property type="entry name" value="SCAN"/>
    <property type="match status" value="1"/>
</dbReference>
<evidence type="ECO:0000313" key="19">
    <source>
        <dbReference type="RefSeq" id="XP_054832507.1"/>
    </source>
</evidence>
<feature type="domain" description="C2H2-type" evidence="16">
    <location>
        <begin position="628"/>
        <end position="655"/>
    </location>
</feature>
<dbReference type="FunFam" id="3.30.160.60:FF:000358">
    <property type="entry name" value="zinc finger protein 24"/>
    <property type="match status" value="4"/>
</dbReference>
<feature type="domain" description="SCAN box" evidence="17">
    <location>
        <begin position="172"/>
        <end position="250"/>
    </location>
</feature>
<feature type="domain" description="C2H2-type" evidence="16">
    <location>
        <begin position="1258"/>
        <end position="1285"/>
    </location>
</feature>
<dbReference type="RefSeq" id="XP_054832507.1">
    <property type="nucleotide sequence ID" value="XM_054976532.1"/>
</dbReference>
<dbReference type="GeneID" id="129327777"/>
<dbReference type="PROSITE" id="PS50157">
    <property type="entry name" value="ZINC_FINGER_C2H2_2"/>
    <property type="match status" value="25"/>
</dbReference>
<dbReference type="Pfam" id="PF00096">
    <property type="entry name" value="zf-C2H2"/>
    <property type="match status" value="24"/>
</dbReference>
<dbReference type="FunFam" id="3.30.160.60:FF:000110">
    <property type="entry name" value="Zinc finger protein-like"/>
    <property type="match status" value="1"/>
</dbReference>
<keyword evidence="18" id="KW-1185">Reference proteome</keyword>
<evidence type="ECO:0000256" key="5">
    <source>
        <dbReference type="ARBA" id="ARBA00022723"/>
    </source>
</evidence>
<dbReference type="PANTHER" id="PTHR24381:SF436">
    <property type="entry name" value="ZINC FINGER PROTEIN 768"/>
    <property type="match status" value="1"/>
</dbReference>
<keyword evidence="4" id="KW-1017">Isopeptide bond</keyword>
<evidence type="ECO:0000256" key="12">
    <source>
        <dbReference type="ARBA" id="ARBA00023163"/>
    </source>
</evidence>
<keyword evidence="13" id="KW-0539">Nucleus</keyword>
<feature type="domain" description="C2H2-type" evidence="16">
    <location>
        <begin position="432"/>
        <end position="455"/>
    </location>
</feature>
<dbReference type="SUPFAM" id="SSF57667">
    <property type="entry name" value="beta-beta-alpha zinc fingers"/>
    <property type="match status" value="15"/>
</dbReference>
<dbReference type="FunFam" id="3.30.160.60:FF:002343">
    <property type="entry name" value="Zinc finger protein 33A"/>
    <property type="match status" value="6"/>
</dbReference>
<keyword evidence="9" id="KW-0832">Ubl conjugation</keyword>
<dbReference type="PROSITE" id="PS00028">
    <property type="entry name" value="ZINC_FINGER_C2H2_1"/>
    <property type="match status" value="24"/>
</dbReference>
<dbReference type="PROSITE" id="PS50804">
    <property type="entry name" value="SCAN_BOX"/>
    <property type="match status" value="1"/>
</dbReference>
<dbReference type="FunFam" id="3.30.160.60:FF:001485">
    <property type="entry name" value="Krueppel-related zinc finger protein"/>
    <property type="match status" value="1"/>
</dbReference>
<dbReference type="FunFam" id="1.10.4020.10:FF:000001">
    <property type="entry name" value="zinc finger protein 263 isoform X1"/>
    <property type="match status" value="1"/>
</dbReference>
<dbReference type="SUPFAM" id="SSF47353">
    <property type="entry name" value="Retrovirus capsid dimerization domain-like"/>
    <property type="match status" value="1"/>
</dbReference>
<dbReference type="FunFam" id="3.30.160.60:FF:000620">
    <property type="entry name" value="Zinc finger protein 263"/>
    <property type="match status" value="1"/>
</dbReference>
<evidence type="ECO:0000256" key="8">
    <source>
        <dbReference type="ARBA" id="ARBA00022833"/>
    </source>
</evidence>
<feature type="domain" description="C2H2-type" evidence="16">
    <location>
        <begin position="801"/>
        <end position="828"/>
    </location>
</feature>
<feature type="domain" description="C2H2-type" evidence="16">
    <location>
        <begin position="1174"/>
        <end position="1201"/>
    </location>
</feature>
<feature type="domain" description="C2H2-type" evidence="16">
    <location>
        <begin position="1230"/>
        <end position="1257"/>
    </location>
</feature>
<feature type="domain" description="C2H2-type" evidence="16">
    <location>
        <begin position="1314"/>
        <end position="1341"/>
    </location>
</feature>
<feature type="domain" description="C2H2-type" evidence="16">
    <location>
        <begin position="885"/>
        <end position="912"/>
    </location>
</feature>
<dbReference type="FunFam" id="3.30.160.60:FF:001530">
    <property type="entry name" value="Zinc finger protein 268"/>
    <property type="match status" value="1"/>
</dbReference>
<dbReference type="FunFam" id="3.30.160.60:FF:000100">
    <property type="entry name" value="Zinc finger 45-like"/>
    <property type="match status" value="1"/>
</dbReference>
<dbReference type="KEGG" id="emc:129327777"/>
<evidence type="ECO:0000256" key="2">
    <source>
        <dbReference type="ARBA" id="ARBA00004123"/>
    </source>
</evidence>
<feature type="domain" description="C2H2-type" evidence="16">
    <location>
        <begin position="572"/>
        <end position="599"/>
    </location>
</feature>
<feature type="domain" description="C2H2-type" evidence="16">
    <location>
        <begin position="1202"/>
        <end position="1229"/>
    </location>
</feature>
<evidence type="ECO:0000259" key="17">
    <source>
        <dbReference type="PROSITE" id="PS50804"/>
    </source>
</evidence>
<keyword evidence="7 14" id="KW-0863">Zinc-finger</keyword>
<protein>
    <submittedName>
        <fullName evidence="19">Zinc finger protein 721-like</fullName>
    </submittedName>
</protein>
<feature type="domain" description="C2H2-type" evidence="16">
    <location>
        <begin position="600"/>
        <end position="627"/>
    </location>
</feature>
<feature type="domain" description="C2H2-type" evidence="16">
    <location>
        <begin position="1426"/>
        <end position="1453"/>
    </location>
</feature>
<dbReference type="FunFam" id="3.30.160.60:FF:002196">
    <property type="entry name" value="zinc finger protein 850-like isoform X3"/>
    <property type="match status" value="1"/>
</dbReference>
<comment type="function">
    <text evidence="1">May be involved in transcriptional regulation.</text>
</comment>
<dbReference type="GO" id="GO:0005634">
    <property type="term" value="C:nucleus"/>
    <property type="evidence" value="ECO:0007669"/>
    <property type="project" value="UniProtKB-SubCell"/>
</dbReference>
<comment type="subcellular location">
    <subcellularLocation>
        <location evidence="2">Nucleus</location>
    </subcellularLocation>
</comment>
<evidence type="ECO:0000256" key="9">
    <source>
        <dbReference type="ARBA" id="ARBA00022843"/>
    </source>
</evidence>
<dbReference type="SMART" id="SM00355">
    <property type="entry name" value="ZnF_C2H2"/>
    <property type="match status" value="25"/>
</dbReference>
<dbReference type="FunFam" id="3.30.160.60:FF:000295">
    <property type="entry name" value="zinc finger protein 19"/>
    <property type="match status" value="1"/>
</dbReference>
<feature type="domain" description="C2H2-type" evidence="16">
    <location>
        <begin position="656"/>
        <end position="683"/>
    </location>
</feature>
<keyword evidence="5" id="KW-0479">Metal-binding</keyword>
<dbReference type="FunFam" id="3.30.160.60:FF:002061">
    <property type="entry name" value="Uncharacterized protein"/>
    <property type="match status" value="1"/>
</dbReference>
<evidence type="ECO:0000256" key="4">
    <source>
        <dbReference type="ARBA" id="ARBA00022499"/>
    </source>
</evidence>
<dbReference type="InterPro" id="IPR013087">
    <property type="entry name" value="Znf_C2H2_type"/>
</dbReference>
<reference evidence="19" key="1">
    <citation type="submission" date="2025-08" db="UniProtKB">
        <authorList>
            <consortium name="RefSeq"/>
        </authorList>
    </citation>
    <scope>IDENTIFICATION</scope>
    <source>
        <tissue evidence="19">Blood</tissue>
    </source>
</reference>
<dbReference type="InterPro" id="IPR036236">
    <property type="entry name" value="Znf_C2H2_sf"/>
</dbReference>
<organism evidence="18 19">
    <name type="scientific">Eublepharis macularius</name>
    <name type="common">Leopard gecko</name>
    <name type="synonym">Cyrtodactylus macularius</name>
    <dbReference type="NCBI Taxonomy" id="481883"/>
    <lineage>
        <taxon>Eukaryota</taxon>
        <taxon>Metazoa</taxon>
        <taxon>Chordata</taxon>
        <taxon>Craniata</taxon>
        <taxon>Vertebrata</taxon>
        <taxon>Euteleostomi</taxon>
        <taxon>Lepidosauria</taxon>
        <taxon>Squamata</taxon>
        <taxon>Bifurcata</taxon>
        <taxon>Gekkota</taxon>
        <taxon>Eublepharidae</taxon>
        <taxon>Eublepharinae</taxon>
        <taxon>Eublepharis</taxon>
    </lineage>
</organism>
<evidence type="ECO:0000256" key="14">
    <source>
        <dbReference type="PROSITE-ProRule" id="PRU00042"/>
    </source>
</evidence>
<dbReference type="SMART" id="SM00431">
    <property type="entry name" value="SCAN"/>
    <property type="match status" value="1"/>
</dbReference>
<dbReference type="FunFam" id="3.30.160.60:FF:000690">
    <property type="entry name" value="Zinc finger protein 354C"/>
    <property type="match status" value="1"/>
</dbReference>
<evidence type="ECO:0000256" key="1">
    <source>
        <dbReference type="ARBA" id="ARBA00003767"/>
    </source>
</evidence>
<evidence type="ECO:0000256" key="3">
    <source>
        <dbReference type="ARBA" id="ARBA00006991"/>
    </source>
</evidence>
<dbReference type="FunFam" id="3.30.160.60:FF:000060">
    <property type="entry name" value="zinc finger protein 436"/>
    <property type="match status" value="1"/>
</dbReference>
<sequence>METLSVEVNMSVQAGAAMADLEKEAQNTTSFKLWAGAKAPQVVHTGSTGELHMTDAPKQIKCEPEEGLQQHWEAQWQEFLRSLQAPDAGWGNPRMTTEFTPWEDTKAFLASFEQVALACQWPRDKWVTLLMPALSGEAKQAFSRLGMQDREDYGKVKVAILERESIVRERQRQHFRQFCYQEVEGPRAVYGKLHQLCCQWLKAERHTKEEILEMLVLEQFLTILPQEMQSWVREHGPESCMQAVALAEDFLSKQNPQKWEGQGLPPLGMVGADSSETDQVLSSDAWKSQLGKVAEQHRKGDGDLVGDKQGCENVMEDHHQGSSVLVVPKEESPKRGHTFQYYEEATRVRIQQGSEKEEGQDPEERVAEAISYWERDSCRKVSEARQNIMCNNGESTFEKICSVENVPYQGAAPSPSPALVANEMTHLGEKLHKCSYCGRRFCHSSSLAAHEKIHTVFVDWTFARVVNFSQEPLSVCTGELEGHHLQSLEIQDPSLKRGKTSQCNEKGTRLEGQQGPRPEKNLEGDIPSRGGNFRCEDVKGLPRLHHCHCGRSFKHRCNLKAHERTHTGEKPHKCSDCGRSFGKGSTLRAHVRTHTGEKPYMCSTCGKRFTTRSGLLTHERIHTGEKPYKCSDCGRSFIQKSCLLAHEISHKGEKSYTCSDCGKNFGHSSGLRVHRRIHSGGKAIEKLCVGQKHKNLGSNLQEEGTEPVGPSDTSVERGNLLWYYKDATRLGSQQAPDSERGHDPMEGVDEADLCGEDQLDKEQSQDHDCEGQETCADEKGNFGQKSGLPRCQITHTGAKPYKCSECGKSFSRSTNLLVHERTHTGEKPYECSDCGRSFTHSSNLRAHEKIHTGDKPYVCADCGQTFYHSSSLTAHERIHTGENVHRCPHCEKVFTRSSVFRKHVRIHTGEKPFKCSKCGKSFSQRCNLIIHEKTHTGEKPFKCSDCGRSFSRKCDLLAHERIHTEKDPYKCLHCGKSFSQKSNLVIHERIHTDENPYPCSHCGKRFRQKGNLMIHVRIHTGEKPYQCTDCGKRFSQKEMRQKTCLTPQESLPHDKKQEMSSGCTKERMSLFHQQGDDVESQLANSAEKRSEKSNYCPGVYKDLSDSTKHQKICNINEGHGTEWEKSCGQSSVLIPCDETNIIEKLHKCLECGKSFHYRSNLIAHERTHTGEKPFQCAHCGKRFRLSSHLYRHQKLHTVEQPYTCPDCGKLFRHKTSFDAHQRIHTGEKPFVCLDCGKSFTHQSGLIVHRRIHTGEKPYCCAKCGKSFVDRSTLVSHERAHTGEKPHKCSECGKTFIHRSRLIVHEETHTGEKPYKCSDCGKSFSLSSALLTHQQIHIGEKPYQCSDCGKSFVQRGNLVAHERTHTGERPYKCPDCGKCFIVSSSLRTHRRTHTGEKPYECSDCGKSFSQSSVLMRHQRIHTGEKPHECLDCGKRFSQRSSLISHTRTHVREIPD</sequence>
<feature type="domain" description="C2H2-type" evidence="16">
    <location>
        <begin position="829"/>
        <end position="856"/>
    </location>
</feature>
<proteinExistence type="inferred from homology"/>
<dbReference type="FunFam" id="3.30.160.60:FF:000250">
    <property type="entry name" value="zinc finger protein 197 isoform X1"/>
    <property type="match status" value="1"/>
</dbReference>
<comment type="similarity">
    <text evidence="3">Belongs to the krueppel C2H2-type zinc-finger protein family.</text>
</comment>
<dbReference type="Gene3D" id="3.30.160.60">
    <property type="entry name" value="Classic Zinc Finger"/>
    <property type="match status" value="26"/>
</dbReference>
<feature type="domain" description="C2H2-type" evidence="16">
    <location>
        <begin position="1146"/>
        <end position="1173"/>
    </location>
</feature>
<feature type="domain" description="C2H2-type" evidence="16">
    <location>
        <begin position="913"/>
        <end position="940"/>
    </location>
</feature>
<name>A0AA97J6P7_EUBMA</name>
<dbReference type="PANTHER" id="PTHR24381">
    <property type="entry name" value="ZINC FINGER PROTEIN"/>
    <property type="match status" value="1"/>
</dbReference>
<evidence type="ECO:0000313" key="18">
    <source>
        <dbReference type="Proteomes" id="UP001190640"/>
    </source>
</evidence>
<dbReference type="GO" id="GO:0008270">
    <property type="term" value="F:zinc ion binding"/>
    <property type="evidence" value="ECO:0007669"/>
    <property type="project" value="UniProtKB-KW"/>
</dbReference>
<feature type="region of interest" description="Disordered" evidence="15">
    <location>
        <begin position="731"/>
        <end position="750"/>
    </location>
</feature>
<dbReference type="GO" id="GO:0000981">
    <property type="term" value="F:DNA-binding transcription factor activity, RNA polymerase II-specific"/>
    <property type="evidence" value="ECO:0007669"/>
    <property type="project" value="TreeGrafter"/>
</dbReference>
<keyword evidence="6" id="KW-0677">Repeat</keyword>
<dbReference type="FunFam" id="3.30.160.60:FF:000624">
    <property type="entry name" value="zinc finger protein 697"/>
    <property type="match status" value="1"/>
</dbReference>
<keyword evidence="11" id="KW-0238">DNA-binding</keyword>
<keyword evidence="8" id="KW-0862">Zinc</keyword>
<dbReference type="Pfam" id="PF02023">
    <property type="entry name" value="SCAN"/>
    <property type="match status" value="1"/>
</dbReference>
<feature type="domain" description="C2H2-type" evidence="16">
    <location>
        <begin position="533"/>
        <end position="571"/>
    </location>
</feature>
<feature type="domain" description="C2H2-type" evidence="16">
    <location>
        <begin position="969"/>
        <end position="996"/>
    </location>
</feature>
<keyword evidence="10" id="KW-0805">Transcription regulation</keyword>
<feature type="domain" description="C2H2-type" evidence="16">
    <location>
        <begin position="1342"/>
        <end position="1369"/>
    </location>
</feature>